<evidence type="ECO:0000256" key="1">
    <source>
        <dbReference type="SAM" id="MobiDB-lite"/>
    </source>
</evidence>
<gene>
    <name evidence="2" type="ORF">MCHLO_02745</name>
</gene>
<dbReference type="EMBL" id="DF840843">
    <property type="protein sequence ID" value="GAT45154.1"/>
    <property type="molecule type" value="Genomic_DNA"/>
</dbReference>
<dbReference type="Proteomes" id="UP000815677">
    <property type="component" value="Unassembled WGS sequence"/>
</dbReference>
<accession>A0ABQ0L1W1</accession>
<protein>
    <submittedName>
        <fullName evidence="2">Uncharacterized protein</fullName>
    </submittedName>
</protein>
<sequence length="104" mass="11364">MPADRTSAAPLALRILERGRPATKPTVAPTHFSRDAELISSRSAEPEPAPLAASKRVGFLQRAVEYATHSLAFPAFVHLTLRRRMVATDESLITGSEDGRRNEV</sequence>
<evidence type="ECO:0000313" key="2">
    <source>
        <dbReference type="EMBL" id="GAT45154.1"/>
    </source>
</evidence>
<proteinExistence type="predicted"/>
<evidence type="ECO:0000313" key="3">
    <source>
        <dbReference type="Proteomes" id="UP000815677"/>
    </source>
</evidence>
<name>A0ABQ0L1W1_MYCCL</name>
<organism evidence="2 3">
    <name type="scientific">Mycena chlorophos</name>
    <name type="common">Agaric fungus</name>
    <name type="synonym">Agaricus chlorophos</name>
    <dbReference type="NCBI Taxonomy" id="658473"/>
    <lineage>
        <taxon>Eukaryota</taxon>
        <taxon>Fungi</taxon>
        <taxon>Dikarya</taxon>
        <taxon>Basidiomycota</taxon>
        <taxon>Agaricomycotina</taxon>
        <taxon>Agaricomycetes</taxon>
        <taxon>Agaricomycetidae</taxon>
        <taxon>Agaricales</taxon>
        <taxon>Marasmiineae</taxon>
        <taxon>Mycenaceae</taxon>
        <taxon>Mycena</taxon>
    </lineage>
</organism>
<feature type="region of interest" description="Disordered" evidence="1">
    <location>
        <begin position="22"/>
        <end position="51"/>
    </location>
</feature>
<keyword evidence="3" id="KW-1185">Reference proteome</keyword>
<reference evidence="2" key="1">
    <citation type="submission" date="2014-09" db="EMBL/GenBank/DDBJ databases">
        <title>Genome sequence of the luminous mushroom Mycena chlorophos for searching fungal bioluminescence genes.</title>
        <authorList>
            <person name="Tanaka Y."/>
            <person name="Kasuga D."/>
            <person name="Oba Y."/>
            <person name="Hase S."/>
            <person name="Sato K."/>
            <person name="Oba Y."/>
            <person name="Sakakibara Y."/>
        </authorList>
    </citation>
    <scope>NUCLEOTIDE SEQUENCE</scope>
</reference>